<evidence type="ECO:0000256" key="2">
    <source>
        <dbReference type="ARBA" id="ARBA00023043"/>
    </source>
</evidence>
<dbReference type="Pfam" id="PF12796">
    <property type="entry name" value="Ank_2"/>
    <property type="match status" value="1"/>
</dbReference>
<dbReference type="Proteomes" id="UP000800200">
    <property type="component" value="Unassembled WGS sequence"/>
</dbReference>
<dbReference type="InterPro" id="IPR002110">
    <property type="entry name" value="Ankyrin_rpt"/>
</dbReference>
<keyword evidence="6" id="KW-1185">Reference proteome</keyword>
<dbReference type="PROSITE" id="PS50297">
    <property type="entry name" value="ANK_REP_REGION"/>
    <property type="match status" value="1"/>
</dbReference>
<organism evidence="5 6">
    <name type="scientific">Zopfia rhizophila CBS 207.26</name>
    <dbReference type="NCBI Taxonomy" id="1314779"/>
    <lineage>
        <taxon>Eukaryota</taxon>
        <taxon>Fungi</taxon>
        <taxon>Dikarya</taxon>
        <taxon>Ascomycota</taxon>
        <taxon>Pezizomycotina</taxon>
        <taxon>Dothideomycetes</taxon>
        <taxon>Dothideomycetes incertae sedis</taxon>
        <taxon>Zopfiaceae</taxon>
        <taxon>Zopfia</taxon>
    </lineage>
</organism>
<dbReference type="SMART" id="SM00248">
    <property type="entry name" value="ANK"/>
    <property type="match status" value="3"/>
</dbReference>
<dbReference type="AlphaFoldDB" id="A0A6A6DY76"/>
<reference evidence="5" key="1">
    <citation type="journal article" date="2020" name="Stud. Mycol.">
        <title>101 Dothideomycetes genomes: a test case for predicting lifestyles and emergence of pathogens.</title>
        <authorList>
            <person name="Haridas S."/>
            <person name="Albert R."/>
            <person name="Binder M."/>
            <person name="Bloem J."/>
            <person name="Labutti K."/>
            <person name="Salamov A."/>
            <person name="Andreopoulos B."/>
            <person name="Baker S."/>
            <person name="Barry K."/>
            <person name="Bills G."/>
            <person name="Bluhm B."/>
            <person name="Cannon C."/>
            <person name="Castanera R."/>
            <person name="Culley D."/>
            <person name="Daum C."/>
            <person name="Ezra D."/>
            <person name="Gonzalez J."/>
            <person name="Henrissat B."/>
            <person name="Kuo A."/>
            <person name="Liang C."/>
            <person name="Lipzen A."/>
            <person name="Lutzoni F."/>
            <person name="Magnuson J."/>
            <person name="Mondo S."/>
            <person name="Nolan M."/>
            <person name="Ohm R."/>
            <person name="Pangilinan J."/>
            <person name="Park H.-J."/>
            <person name="Ramirez L."/>
            <person name="Alfaro M."/>
            <person name="Sun H."/>
            <person name="Tritt A."/>
            <person name="Yoshinaga Y."/>
            <person name="Zwiers L.-H."/>
            <person name="Turgeon B."/>
            <person name="Goodwin S."/>
            <person name="Spatafora J."/>
            <person name="Crous P."/>
            <person name="Grigoriev I."/>
        </authorList>
    </citation>
    <scope>NUCLEOTIDE SEQUENCE</scope>
    <source>
        <strain evidence="5">CBS 207.26</strain>
    </source>
</reference>
<dbReference type="SUPFAM" id="SSF48403">
    <property type="entry name" value="Ankyrin repeat"/>
    <property type="match status" value="1"/>
</dbReference>
<evidence type="ECO:0000256" key="4">
    <source>
        <dbReference type="SAM" id="MobiDB-lite"/>
    </source>
</evidence>
<dbReference type="PANTHER" id="PTHR24198:SF165">
    <property type="entry name" value="ANKYRIN REPEAT-CONTAINING PROTEIN-RELATED"/>
    <property type="match status" value="1"/>
</dbReference>
<evidence type="ECO:0000313" key="6">
    <source>
        <dbReference type="Proteomes" id="UP000800200"/>
    </source>
</evidence>
<dbReference type="PROSITE" id="PS50088">
    <property type="entry name" value="ANK_REPEAT"/>
    <property type="match status" value="1"/>
</dbReference>
<dbReference type="Pfam" id="PF00023">
    <property type="entry name" value="Ank"/>
    <property type="match status" value="1"/>
</dbReference>
<feature type="repeat" description="ANK" evidence="3">
    <location>
        <begin position="130"/>
        <end position="162"/>
    </location>
</feature>
<dbReference type="PANTHER" id="PTHR24198">
    <property type="entry name" value="ANKYRIN REPEAT AND PROTEIN KINASE DOMAIN-CONTAINING PROTEIN"/>
    <property type="match status" value="1"/>
</dbReference>
<name>A0A6A6DY76_9PEZI</name>
<sequence>MASKDTAEATSGIDRNSGQAIHDPWTTYYRERLAGNSEDPPTYHENEPSISDTVQQLSEAARADGDDLPILEYPQSRGVDLSHYHERTGSIYVRQDIVKNYFDAISTKKDEIVAQLIQGNLVTTETTNNDGRTPLLAAIEAGHIRTVQQLMDFDADVNAYGVTGIISMRKYGKKPVKIQRTPLQFAAEKGYLTMVKLLMETYNADDSLIAPDGELALRLAATNGHKEIVQYLPSRRGGGWRRWKTKHVKAMERAKKACHGIYWFFRILVFEIPKCLVWSMPKHMIVLPIVHGVKWMYAHRAELPEKIKWWFKERVWKVIKCFVKDLWEFIKEIPEGTKRFVIWIWRAIKATPRAVKIAALWVWGGIKRIGNVIGTIFSRLFSFIHTVLSAIASFFRGLTLRDVWNGFCAFVHAIFVDGPKKLWEWICKFGDVTYRIMDTLFGCMGKIMWWLVRGLIELVIYVPKKLWEILASCGSSASSGCKEVLIWINPKR</sequence>
<dbReference type="EMBL" id="ML994637">
    <property type="protein sequence ID" value="KAF2184641.1"/>
    <property type="molecule type" value="Genomic_DNA"/>
</dbReference>
<evidence type="ECO:0000313" key="5">
    <source>
        <dbReference type="EMBL" id="KAF2184641.1"/>
    </source>
</evidence>
<proteinExistence type="predicted"/>
<protein>
    <submittedName>
        <fullName evidence="5">Ankyrin</fullName>
    </submittedName>
</protein>
<dbReference type="InterPro" id="IPR036770">
    <property type="entry name" value="Ankyrin_rpt-contain_sf"/>
</dbReference>
<feature type="region of interest" description="Disordered" evidence="4">
    <location>
        <begin position="1"/>
        <end position="21"/>
    </location>
</feature>
<dbReference type="OrthoDB" id="4772757at2759"/>
<gene>
    <name evidence="5" type="ORF">K469DRAFT_708836</name>
</gene>
<evidence type="ECO:0000256" key="1">
    <source>
        <dbReference type="ARBA" id="ARBA00022737"/>
    </source>
</evidence>
<keyword evidence="1" id="KW-0677">Repeat</keyword>
<evidence type="ECO:0000256" key="3">
    <source>
        <dbReference type="PROSITE-ProRule" id="PRU00023"/>
    </source>
</evidence>
<accession>A0A6A6DY76</accession>
<keyword evidence="2 3" id="KW-0040">ANK repeat</keyword>
<dbReference type="Gene3D" id="1.25.40.20">
    <property type="entry name" value="Ankyrin repeat-containing domain"/>
    <property type="match status" value="1"/>
</dbReference>